<evidence type="ECO:0000313" key="1">
    <source>
        <dbReference type="EMBL" id="RDJ04232.1"/>
    </source>
</evidence>
<gene>
    <name evidence="1" type="ORF">B5K06_27600</name>
</gene>
<accession>A0A370KH29</accession>
<evidence type="ECO:0000313" key="2">
    <source>
        <dbReference type="Proteomes" id="UP000254939"/>
    </source>
</evidence>
<reference evidence="1 2" key="1">
    <citation type="submission" date="2017-03" db="EMBL/GenBank/DDBJ databases">
        <title>Genome analysis of Rhizobial strains effectives or ineffectives for nitrogen fixation isolated from bean seeds.</title>
        <authorList>
            <person name="Peralta H."/>
            <person name="Aguilar-Vera A."/>
            <person name="Mora Y."/>
            <person name="Vargas-Lagunas C."/>
            <person name="Girard L."/>
            <person name="Mora J."/>
        </authorList>
    </citation>
    <scope>NUCLEOTIDE SEQUENCE [LARGE SCALE GENOMIC DNA]</scope>
    <source>
        <strain evidence="1 2">CCGM3</strain>
    </source>
</reference>
<dbReference type="EMBL" id="NAAC01000040">
    <property type="protein sequence ID" value="RDJ04232.1"/>
    <property type="molecule type" value="Genomic_DNA"/>
</dbReference>
<protein>
    <submittedName>
        <fullName evidence="1">Uncharacterized protein</fullName>
    </submittedName>
</protein>
<comment type="caution">
    <text evidence="1">The sequence shown here is derived from an EMBL/GenBank/DDBJ whole genome shotgun (WGS) entry which is preliminary data.</text>
</comment>
<sequence>MNLVEIWRLCEELTLNESTIDGYLEEAAENYRSGQMPLPLYLATVTSLLTNFCGSNASLRANRTLRDVRNFLRDPDVRNEAASLAEFWYFIEGIDIRLDKSVKQDFDVFARFVNDMIVLSTEAANGPLHAILGTTRVCALSDIIVDYVASTYLKARLHGEDDRRFDKDLLDRVQERLEGRSFSHSSTS</sequence>
<dbReference type="Proteomes" id="UP000254939">
    <property type="component" value="Unassembled WGS sequence"/>
</dbReference>
<dbReference type="AlphaFoldDB" id="A0A370KH29"/>
<organism evidence="1 2">
    <name type="scientific">Rhizobium grahamii</name>
    <dbReference type="NCBI Taxonomy" id="1120045"/>
    <lineage>
        <taxon>Bacteria</taxon>
        <taxon>Pseudomonadati</taxon>
        <taxon>Pseudomonadota</taxon>
        <taxon>Alphaproteobacteria</taxon>
        <taxon>Hyphomicrobiales</taxon>
        <taxon>Rhizobiaceae</taxon>
        <taxon>Rhizobium/Agrobacterium group</taxon>
        <taxon>Rhizobium</taxon>
    </lineage>
</organism>
<name>A0A370KH29_9HYPH</name>
<proteinExistence type="predicted"/>
<dbReference type="RefSeq" id="WP_114715289.1">
    <property type="nucleotide sequence ID" value="NZ_KZ857269.1"/>
</dbReference>